<comment type="caution">
    <text evidence="3">The sequence shown here is derived from an EMBL/GenBank/DDBJ whole genome shotgun (WGS) entry which is preliminary data.</text>
</comment>
<proteinExistence type="predicted"/>
<name>A0A9W6ZWZ4_9STRA</name>
<dbReference type="Proteomes" id="UP001165085">
    <property type="component" value="Unassembled WGS sequence"/>
</dbReference>
<keyword evidence="1" id="KW-0175">Coiled coil</keyword>
<accession>A0A9W6ZWZ4</accession>
<dbReference type="EMBL" id="BRXY01000055">
    <property type="protein sequence ID" value="GMH58882.1"/>
    <property type="molecule type" value="Genomic_DNA"/>
</dbReference>
<evidence type="ECO:0000256" key="1">
    <source>
        <dbReference type="SAM" id="Coils"/>
    </source>
</evidence>
<feature type="chain" id="PRO_5040856863" evidence="2">
    <location>
        <begin position="20"/>
        <end position="426"/>
    </location>
</feature>
<keyword evidence="2" id="KW-0732">Signal</keyword>
<dbReference type="AlphaFoldDB" id="A0A9W6ZWZ4"/>
<evidence type="ECO:0000256" key="2">
    <source>
        <dbReference type="SAM" id="SignalP"/>
    </source>
</evidence>
<evidence type="ECO:0000313" key="3">
    <source>
        <dbReference type="EMBL" id="GMH58882.1"/>
    </source>
</evidence>
<feature type="signal peptide" evidence="2">
    <location>
        <begin position="1"/>
        <end position="19"/>
    </location>
</feature>
<protein>
    <submittedName>
        <fullName evidence="3">Uncharacterized protein</fullName>
    </submittedName>
</protein>
<feature type="coiled-coil region" evidence="1">
    <location>
        <begin position="129"/>
        <end position="170"/>
    </location>
</feature>
<keyword evidence="4" id="KW-1185">Reference proteome</keyword>
<sequence length="426" mass="47563">MAPILLLFLYVLSISSSSADISKATVTEGVVNEGATQECPSCDNVLEQERVKFESIMDKEREECTHKLSNIESSLAATSKTEMKALQEKLTSSESRYSTCTTELQKVEADLEHSAAKLTKKTTDLNAIIEEQIQKLADKEAEIKKLFAKQRDLNNDIADLRKEVDELTTSPKAQKGLEKYCNTTLIVTDAEVWYNTTRDSTLQRATEFHDLTTSKISSAVETLTFVTAEVRSQSSSIYSQTSTFIADSQELCQTYTTLILEQASETYTTLEPHIQTATTTASDLYVANLKPLVDEKIRPVYDEKLSPHVTTAAAAAADLHAEYSPKAIELYDLSIQTLKNVRLSAISLLSESCTSLKETLPDAKYLDTCVNESEWVVDCVIKFFGVLMFMRYGLGVIRLAWKVGVVWPFKMLTWPLWIFGGNKSIN</sequence>
<dbReference type="OrthoDB" id="10458190at2759"/>
<reference evidence="4" key="1">
    <citation type="journal article" date="2023" name="Commun. Biol.">
        <title>Genome analysis of Parmales, the sister group of diatoms, reveals the evolutionary specialization of diatoms from phago-mixotrophs to photoautotrophs.</title>
        <authorList>
            <person name="Ban H."/>
            <person name="Sato S."/>
            <person name="Yoshikawa S."/>
            <person name="Yamada K."/>
            <person name="Nakamura Y."/>
            <person name="Ichinomiya M."/>
            <person name="Sato N."/>
            <person name="Blanc-Mathieu R."/>
            <person name="Endo H."/>
            <person name="Kuwata A."/>
            <person name="Ogata H."/>
        </authorList>
    </citation>
    <scope>NUCLEOTIDE SEQUENCE [LARGE SCALE GENOMIC DNA]</scope>
    <source>
        <strain evidence="4">NIES 3701</strain>
    </source>
</reference>
<gene>
    <name evidence="3" type="ORF">TrST_g5260</name>
</gene>
<organism evidence="3 4">
    <name type="scientific">Triparma strigata</name>
    <dbReference type="NCBI Taxonomy" id="1606541"/>
    <lineage>
        <taxon>Eukaryota</taxon>
        <taxon>Sar</taxon>
        <taxon>Stramenopiles</taxon>
        <taxon>Ochrophyta</taxon>
        <taxon>Bolidophyceae</taxon>
        <taxon>Parmales</taxon>
        <taxon>Triparmaceae</taxon>
        <taxon>Triparma</taxon>
    </lineage>
</organism>
<evidence type="ECO:0000313" key="4">
    <source>
        <dbReference type="Proteomes" id="UP001165085"/>
    </source>
</evidence>
<dbReference type="Gene3D" id="1.20.5.340">
    <property type="match status" value="1"/>
</dbReference>